<dbReference type="EMBL" id="CM034410">
    <property type="protein sequence ID" value="KAJ0171248.1"/>
    <property type="molecule type" value="Genomic_DNA"/>
</dbReference>
<proteinExistence type="predicted"/>
<organism evidence="1 2">
    <name type="scientific">Dendrolimus kikuchii</name>
    <dbReference type="NCBI Taxonomy" id="765133"/>
    <lineage>
        <taxon>Eukaryota</taxon>
        <taxon>Metazoa</taxon>
        <taxon>Ecdysozoa</taxon>
        <taxon>Arthropoda</taxon>
        <taxon>Hexapoda</taxon>
        <taxon>Insecta</taxon>
        <taxon>Pterygota</taxon>
        <taxon>Neoptera</taxon>
        <taxon>Endopterygota</taxon>
        <taxon>Lepidoptera</taxon>
        <taxon>Glossata</taxon>
        <taxon>Ditrysia</taxon>
        <taxon>Bombycoidea</taxon>
        <taxon>Lasiocampidae</taxon>
        <taxon>Dendrolimus</taxon>
    </lineage>
</organism>
<name>A0ACC1CI32_9NEOP</name>
<evidence type="ECO:0000313" key="1">
    <source>
        <dbReference type="EMBL" id="KAJ0171248.1"/>
    </source>
</evidence>
<comment type="caution">
    <text evidence="1">The sequence shown here is derived from an EMBL/GenBank/DDBJ whole genome shotgun (WGS) entry which is preliminary data.</text>
</comment>
<sequence length="341" mass="38643">MISASRARPPSSTAFKYLHGFNFTRAVTEYGYNSEQHTVITEDGYILTVFRLLPPKKCLGKTRKPPVLLMHGLLLSADSWIVAGPNIGLGYLITDLCFDLWIGNSRGNTYSRKHITLNPDKNLEFWNYSYTEFGRYDLSAMIDYILEATGSDNNNNNKNGLIAKSLDCHLERLSLGGWVKGQIQKAALLDTARIVRRFLDQLGSITTCINFTSERTIKDAYKTFPSGTSVKNIAHIGQLLQSYGFKKYDYADEKNIKIYGASKPPSYDLSRVSTPVVVFYGLNDALVDPKDISWLVKQLPNVLEVYQVADPMWNHEDFTYCKFVKDLLLPKIKEYLVKCSI</sequence>
<accession>A0ACC1CI32</accession>
<protein>
    <submittedName>
        <fullName evidence="1">Uncharacterized protein</fullName>
    </submittedName>
</protein>
<dbReference type="Proteomes" id="UP000824533">
    <property type="component" value="Linkage Group LG24"/>
</dbReference>
<reference evidence="1 2" key="1">
    <citation type="journal article" date="2021" name="Front. Genet.">
        <title>Chromosome-Level Genome Assembly Reveals Significant Gene Expansion in the Toll and IMD Signaling Pathways of Dendrolimus kikuchii.</title>
        <authorList>
            <person name="Zhou J."/>
            <person name="Wu P."/>
            <person name="Xiong Z."/>
            <person name="Liu N."/>
            <person name="Zhao N."/>
            <person name="Ji M."/>
            <person name="Qiu Y."/>
            <person name="Yang B."/>
        </authorList>
    </citation>
    <scope>NUCLEOTIDE SEQUENCE [LARGE SCALE GENOMIC DNA]</scope>
    <source>
        <strain evidence="1">Ann1</strain>
    </source>
</reference>
<evidence type="ECO:0000313" key="2">
    <source>
        <dbReference type="Proteomes" id="UP000824533"/>
    </source>
</evidence>
<keyword evidence="2" id="KW-1185">Reference proteome</keyword>
<gene>
    <name evidence="1" type="ORF">K1T71_012798</name>
</gene>